<comment type="similarity">
    <text evidence="7 11">Belongs to the HD-ZIP homeobox family. Class I subfamily.</text>
</comment>
<dbReference type="GO" id="GO:0009737">
    <property type="term" value="P:response to abscisic acid"/>
    <property type="evidence" value="ECO:0007669"/>
    <property type="project" value="UniProtKB-ARBA"/>
</dbReference>
<evidence type="ECO:0000256" key="5">
    <source>
        <dbReference type="ARBA" id="ARBA00023163"/>
    </source>
</evidence>
<evidence type="ECO:0000256" key="6">
    <source>
        <dbReference type="ARBA" id="ARBA00023242"/>
    </source>
</evidence>
<dbReference type="GO" id="GO:0009414">
    <property type="term" value="P:response to water deprivation"/>
    <property type="evidence" value="ECO:0007669"/>
    <property type="project" value="UniProtKB-ARBA"/>
</dbReference>
<organism evidence="13 14">
    <name type="scientific">Dillenia turbinata</name>
    <dbReference type="NCBI Taxonomy" id="194707"/>
    <lineage>
        <taxon>Eukaryota</taxon>
        <taxon>Viridiplantae</taxon>
        <taxon>Streptophyta</taxon>
        <taxon>Embryophyta</taxon>
        <taxon>Tracheophyta</taxon>
        <taxon>Spermatophyta</taxon>
        <taxon>Magnoliopsida</taxon>
        <taxon>eudicotyledons</taxon>
        <taxon>Gunneridae</taxon>
        <taxon>Pentapetalae</taxon>
        <taxon>Dilleniales</taxon>
        <taxon>Dilleniaceae</taxon>
        <taxon>Dillenia</taxon>
    </lineage>
</organism>
<dbReference type="SMART" id="SM00389">
    <property type="entry name" value="HOX"/>
    <property type="match status" value="1"/>
</dbReference>
<dbReference type="EMBL" id="JBAMMX010000015">
    <property type="protein sequence ID" value="KAK6926069.1"/>
    <property type="molecule type" value="Genomic_DNA"/>
</dbReference>
<evidence type="ECO:0000256" key="8">
    <source>
        <dbReference type="ARBA" id="ARBA00058361"/>
    </source>
</evidence>
<comment type="function">
    <text evidence="8">Probable transcription activator that may act as growth regulators in response to water deficit.</text>
</comment>
<proteinExistence type="inferred from homology"/>
<dbReference type="SUPFAM" id="SSF46689">
    <property type="entry name" value="Homeodomain-like"/>
    <property type="match status" value="1"/>
</dbReference>
<dbReference type="CDD" id="cd00086">
    <property type="entry name" value="homeodomain"/>
    <property type="match status" value="1"/>
</dbReference>
<evidence type="ECO:0000256" key="7">
    <source>
        <dbReference type="ARBA" id="ARBA00025748"/>
    </source>
</evidence>
<dbReference type="PRINTS" id="PR00031">
    <property type="entry name" value="HTHREPRESSR"/>
</dbReference>
<dbReference type="InterPro" id="IPR000047">
    <property type="entry name" value="HTH_motif"/>
</dbReference>
<dbReference type="InterPro" id="IPR009057">
    <property type="entry name" value="Homeodomain-like_sf"/>
</dbReference>
<dbReference type="GO" id="GO:0045893">
    <property type="term" value="P:positive regulation of DNA-templated transcription"/>
    <property type="evidence" value="ECO:0007669"/>
    <property type="project" value="TreeGrafter"/>
</dbReference>
<dbReference type="FunFam" id="1.10.10.60:FF:000293">
    <property type="entry name" value="Homeobox-leucine zipper protein ATHB-7"/>
    <property type="match status" value="1"/>
</dbReference>
<reference evidence="13 14" key="1">
    <citation type="submission" date="2023-12" db="EMBL/GenBank/DDBJ databases">
        <title>A high-quality genome assembly for Dillenia turbinata (Dilleniales).</title>
        <authorList>
            <person name="Chanderbali A."/>
        </authorList>
    </citation>
    <scope>NUCLEOTIDE SEQUENCE [LARGE SCALE GENOMIC DNA]</scope>
    <source>
        <strain evidence="13">LSX21</strain>
        <tissue evidence="13">Leaf</tissue>
    </source>
</reference>
<comment type="caution">
    <text evidence="13">The sequence shown here is derived from an EMBL/GenBank/DDBJ whole genome shotgun (WGS) entry which is preliminary data.</text>
</comment>
<dbReference type="AlphaFoldDB" id="A0AAN8Z4D2"/>
<evidence type="ECO:0000256" key="9">
    <source>
        <dbReference type="PROSITE-ProRule" id="PRU00108"/>
    </source>
</evidence>
<evidence type="ECO:0000256" key="10">
    <source>
        <dbReference type="RuleBase" id="RU000682"/>
    </source>
</evidence>
<evidence type="ECO:0000256" key="4">
    <source>
        <dbReference type="ARBA" id="ARBA00023155"/>
    </source>
</evidence>
<dbReference type="PROSITE" id="PS00027">
    <property type="entry name" value="HOMEOBOX_1"/>
    <property type="match status" value="1"/>
</dbReference>
<dbReference type="GO" id="GO:0000981">
    <property type="term" value="F:DNA-binding transcription factor activity, RNA polymerase II-specific"/>
    <property type="evidence" value="ECO:0007669"/>
    <property type="project" value="UniProtKB-UniRule"/>
</dbReference>
<dbReference type="Pfam" id="PF02183">
    <property type="entry name" value="HALZ"/>
    <property type="match status" value="1"/>
</dbReference>
<sequence length="270" mass="30896">MLQQKDKLSLASYVQVSLGMKVKPQVQHNKIIDRMELCTVPVEVNSFTIDLEPLKISKKKKNKVKKKKRFSEEQTRLLESIFESDSKLEPRKKMQVAEELGLQPRQVAVWFQNRRARWKSKQVEKDYNILRAKYDSLACQFESLKKENHFLLTQLQKLSIVLEESNDRSRGGYSVSGISTKDGSVTKNANSYCEAKPSNLQDESENATLILSDDSKSINLQYFVGQEGHEPSNMGSQIPGSFGSTERMSYEAAGVSIQPYSNLQWLDFWT</sequence>
<evidence type="ECO:0000259" key="12">
    <source>
        <dbReference type="PROSITE" id="PS50071"/>
    </source>
</evidence>
<keyword evidence="14" id="KW-1185">Reference proteome</keyword>
<comment type="function">
    <text evidence="11">Transcription factor.</text>
</comment>
<accession>A0AAN8Z4D2</accession>
<evidence type="ECO:0000313" key="14">
    <source>
        <dbReference type="Proteomes" id="UP001370490"/>
    </source>
</evidence>
<dbReference type="Pfam" id="PF00046">
    <property type="entry name" value="Homeodomain"/>
    <property type="match status" value="1"/>
</dbReference>
<keyword evidence="4 9" id="KW-0371">Homeobox</keyword>
<evidence type="ECO:0000256" key="3">
    <source>
        <dbReference type="ARBA" id="ARBA00023125"/>
    </source>
</evidence>
<keyword evidence="5 11" id="KW-0804">Transcription</keyword>
<feature type="DNA-binding region" description="Homeobox" evidence="9">
    <location>
        <begin position="63"/>
        <end position="122"/>
    </location>
</feature>
<comment type="subcellular location">
    <subcellularLocation>
        <location evidence="1 9 10">Nucleus</location>
    </subcellularLocation>
</comment>
<keyword evidence="6 9" id="KW-0539">Nucleus</keyword>
<evidence type="ECO:0000256" key="2">
    <source>
        <dbReference type="ARBA" id="ARBA00023015"/>
    </source>
</evidence>
<keyword evidence="2 11" id="KW-0805">Transcription regulation</keyword>
<evidence type="ECO:0000256" key="1">
    <source>
        <dbReference type="ARBA" id="ARBA00004123"/>
    </source>
</evidence>
<dbReference type="InterPro" id="IPR045224">
    <property type="entry name" value="HDZip_class_I_plant"/>
</dbReference>
<evidence type="ECO:0000256" key="11">
    <source>
        <dbReference type="RuleBase" id="RU369038"/>
    </source>
</evidence>
<gene>
    <name evidence="13" type="ORF">RJ641_007788</name>
</gene>
<name>A0AAN8Z4D2_9MAGN</name>
<dbReference type="PROSITE" id="PS50071">
    <property type="entry name" value="HOMEOBOX_2"/>
    <property type="match status" value="1"/>
</dbReference>
<dbReference type="InterPro" id="IPR001356">
    <property type="entry name" value="HD"/>
</dbReference>
<dbReference type="Proteomes" id="UP001370490">
    <property type="component" value="Unassembled WGS sequence"/>
</dbReference>
<protein>
    <recommendedName>
        <fullName evidence="11">Homeobox-leucine zipper protein</fullName>
    </recommendedName>
    <alternativeName>
        <fullName evidence="11">HD-ZIP protein</fullName>
    </alternativeName>
    <alternativeName>
        <fullName evidence="11">Homeodomain transcription factor</fullName>
    </alternativeName>
</protein>
<keyword evidence="3 9" id="KW-0238">DNA-binding</keyword>
<dbReference type="InterPro" id="IPR017970">
    <property type="entry name" value="Homeobox_CS"/>
</dbReference>
<dbReference type="Gene3D" id="1.10.10.60">
    <property type="entry name" value="Homeodomain-like"/>
    <property type="match status" value="1"/>
</dbReference>
<dbReference type="PANTHER" id="PTHR24326:SF122">
    <property type="entry name" value="HOMEOBOX-LEUCINE ZIPPER PROTEIN HOX6"/>
    <property type="match status" value="1"/>
</dbReference>
<dbReference type="InterPro" id="IPR003106">
    <property type="entry name" value="Leu_zip_homeo"/>
</dbReference>
<dbReference type="GO" id="GO:0005634">
    <property type="term" value="C:nucleus"/>
    <property type="evidence" value="ECO:0007669"/>
    <property type="project" value="UniProtKB-SubCell"/>
</dbReference>
<dbReference type="PANTHER" id="PTHR24326">
    <property type="entry name" value="HOMEOBOX-LEUCINE ZIPPER PROTEIN"/>
    <property type="match status" value="1"/>
</dbReference>
<evidence type="ECO:0000313" key="13">
    <source>
        <dbReference type="EMBL" id="KAK6926069.1"/>
    </source>
</evidence>
<feature type="domain" description="Homeobox" evidence="12">
    <location>
        <begin position="61"/>
        <end position="121"/>
    </location>
</feature>
<dbReference type="GO" id="GO:0000976">
    <property type="term" value="F:transcription cis-regulatory region binding"/>
    <property type="evidence" value="ECO:0007669"/>
    <property type="project" value="UniProtKB-ARBA"/>
</dbReference>